<dbReference type="Gene3D" id="3.20.20.210">
    <property type="match status" value="1"/>
</dbReference>
<gene>
    <name evidence="2" type="ORF">GGQ57_000799</name>
</gene>
<dbReference type="PANTHER" id="PTHR47099">
    <property type="entry name" value="METHYLCOBAMIDE:COM METHYLTRANSFERASE MTBA"/>
    <property type="match status" value="1"/>
</dbReference>
<dbReference type="EMBL" id="JACHOC010000001">
    <property type="protein sequence ID" value="MBB4620925.1"/>
    <property type="molecule type" value="Genomic_DNA"/>
</dbReference>
<feature type="domain" description="Uroporphyrinogen decarboxylase (URO-D)" evidence="1">
    <location>
        <begin position="28"/>
        <end position="326"/>
    </location>
</feature>
<proteinExistence type="predicted"/>
<protein>
    <submittedName>
        <fullName evidence="2">Uroporphyrinogen decarboxylase</fullName>
        <ecNumber evidence="2">4.1.1.37</ecNumber>
    </submittedName>
</protein>
<accession>A0ABR6KHE0</accession>
<reference evidence="2 3" key="1">
    <citation type="submission" date="2020-08" db="EMBL/GenBank/DDBJ databases">
        <title>Genomic Encyclopedia of Type Strains, Phase IV (KMG-IV): sequencing the most valuable type-strain genomes for metagenomic binning, comparative biology and taxonomic classification.</title>
        <authorList>
            <person name="Goeker M."/>
        </authorList>
    </citation>
    <scope>NUCLEOTIDE SEQUENCE [LARGE SCALE GENOMIC DNA]</scope>
    <source>
        <strain evidence="2 3">DSM 102983</strain>
    </source>
</reference>
<evidence type="ECO:0000313" key="3">
    <source>
        <dbReference type="Proteomes" id="UP000533637"/>
    </source>
</evidence>
<comment type="caution">
    <text evidence="2">The sequence shown here is derived from an EMBL/GenBank/DDBJ whole genome shotgun (WGS) entry which is preliminary data.</text>
</comment>
<dbReference type="Pfam" id="PF01208">
    <property type="entry name" value="URO-D"/>
    <property type="match status" value="1"/>
</dbReference>
<evidence type="ECO:0000259" key="1">
    <source>
        <dbReference type="Pfam" id="PF01208"/>
    </source>
</evidence>
<dbReference type="InterPro" id="IPR000257">
    <property type="entry name" value="Uroporphyrinogen_deCOase"/>
</dbReference>
<dbReference type="EC" id="4.1.1.37" evidence="2"/>
<dbReference type="CDD" id="cd03465">
    <property type="entry name" value="URO-D_like"/>
    <property type="match status" value="1"/>
</dbReference>
<dbReference type="PANTHER" id="PTHR47099:SF1">
    <property type="entry name" value="METHYLCOBAMIDE:COM METHYLTRANSFERASE MTBA"/>
    <property type="match status" value="1"/>
</dbReference>
<dbReference type="Proteomes" id="UP000533637">
    <property type="component" value="Unassembled WGS sequence"/>
</dbReference>
<dbReference type="SUPFAM" id="SSF51726">
    <property type="entry name" value="UROD/MetE-like"/>
    <property type="match status" value="1"/>
</dbReference>
<evidence type="ECO:0000313" key="2">
    <source>
        <dbReference type="EMBL" id="MBB4620925.1"/>
    </source>
</evidence>
<keyword evidence="2" id="KW-0456">Lyase</keyword>
<sequence length="333" mass="36060">MNVDKWISDIIASRERCTVPIMTHPGIEMIGATVKDAVQSGEKHAQAINELSKKYPSKAATVIMDLTVEAEAFGCSIAFPENDMPHILGSLVDSESIEGLQIPSLSAGRVPEYILANKMAAEVITDKPVFAGAIGPFSLAGRLYGMSEIMVACYLEPDAIALLLDKCSRFIEDYCTELKRTGCSGVIIAEPAAGLLSNEDCLQFSSVYIKNIIDKVQDDSFMVVLHNCGNTGQCTDAMISTGAKAYHFGNAISMPEVLKQCPADTLVMGNINPVGVLRMMSPEEIEKEVTSLLEQTAEFPNFVLSTGCDVPPCVPEENIQAYYNALSAFNRRI</sequence>
<organism evidence="2 3">
    <name type="scientific">Parabacteroides faecis</name>
    <dbReference type="NCBI Taxonomy" id="1217282"/>
    <lineage>
        <taxon>Bacteria</taxon>
        <taxon>Pseudomonadati</taxon>
        <taxon>Bacteroidota</taxon>
        <taxon>Bacteroidia</taxon>
        <taxon>Bacteroidales</taxon>
        <taxon>Tannerellaceae</taxon>
        <taxon>Parabacteroides</taxon>
    </lineage>
</organism>
<name>A0ABR6KHE0_9BACT</name>
<keyword evidence="3" id="KW-1185">Reference proteome</keyword>
<dbReference type="GO" id="GO:0004853">
    <property type="term" value="F:uroporphyrinogen decarboxylase activity"/>
    <property type="evidence" value="ECO:0007669"/>
    <property type="project" value="UniProtKB-EC"/>
</dbReference>
<dbReference type="InterPro" id="IPR038071">
    <property type="entry name" value="UROD/MetE-like_sf"/>
</dbReference>
<dbReference type="RefSeq" id="WP_183669029.1">
    <property type="nucleotide sequence ID" value="NZ_BMPB01000022.1"/>
</dbReference>
<dbReference type="InterPro" id="IPR052024">
    <property type="entry name" value="Methanogen_methyltrans"/>
</dbReference>